<accession>A0A1E4SQY3</accession>
<protein>
    <submittedName>
        <fullName evidence="1">Uncharacterized protein</fullName>
    </submittedName>
</protein>
<dbReference type="AlphaFoldDB" id="A0A1E4SQY3"/>
<dbReference type="RefSeq" id="XP_020067036.1">
    <property type="nucleotide sequence ID" value="XM_020206235.1"/>
</dbReference>
<keyword evidence="2" id="KW-1185">Reference proteome</keyword>
<name>A0A1E4SQY3_9ASCO</name>
<sequence>MMHLIEDVNFPPHQIFSCTNLPVLPDYSALERFSRAIFAGYGLNSSARNLRQHNTLQTSGPSSYNHVSNGGNWPSVAAFLCAWTKKF</sequence>
<dbReference type="Proteomes" id="UP000094285">
    <property type="component" value="Unassembled WGS sequence"/>
</dbReference>
<evidence type="ECO:0000313" key="1">
    <source>
        <dbReference type="EMBL" id="ODV81914.1"/>
    </source>
</evidence>
<proteinExistence type="predicted"/>
<evidence type="ECO:0000313" key="2">
    <source>
        <dbReference type="Proteomes" id="UP000094285"/>
    </source>
</evidence>
<dbReference type="GeneID" id="30980372"/>
<organism evidence="1 2">
    <name type="scientific">Suhomyces tanzawaensis NRRL Y-17324</name>
    <dbReference type="NCBI Taxonomy" id="984487"/>
    <lineage>
        <taxon>Eukaryota</taxon>
        <taxon>Fungi</taxon>
        <taxon>Dikarya</taxon>
        <taxon>Ascomycota</taxon>
        <taxon>Saccharomycotina</taxon>
        <taxon>Pichiomycetes</taxon>
        <taxon>Debaryomycetaceae</taxon>
        <taxon>Suhomyces</taxon>
    </lineage>
</organism>
<dbReference type="EMBL" id="KV453909">
    <property type="protein sequence ID" value="ODV81914.1"/>
    <property type="molecule type" value="Genomic_DNA"/>
</dbReference>
<gene>
    <name evidence="1" type="ORF">CANTADRAFT_127945</name>
</gene>
<reference evidence="2" key="1">
    <citation type="submission" date="2016-05" db="EMBL/GenBank/DDBJ databases">
        <title>Comparative genomics of biotechnologically important yeasts.</title>
        <authorList>
            <consortium name="DOE Joint Genome Institute"/>
            <person name="Riley R."/>
            <person name="Haridas S."/>
            <person name="Wolfe K.H."/>
            <person name="Lopes M.R."/>
            <person name="Hittinger C.T."/>
            <person name="Goker M."/>
            <person name="Salamov A."/>
            <person name="Wisecaver J."/>
            <person name="Long T.M."/>
            <person name="Aerts A.L."/>
            <person name="Barry K."/>
            <person name="Choi C."/>
            <person name="Clum A."/>
            <person name="Coughlan A.Y."/>
            <person name="Deshpande S."/>
            <person name="Douglass A.P."/>
            <person name="Hanson S.J."/>
            <person name="Klenk H.-P."/>
            <person name="Labutti K."/>
            <person name="Lapidus A."/>
            <person name="Lindquist E."/>
            <person name="Lipzen A."/>
            <person name="Meier-Kolthoff J.P."/>
            <person name="Ohm R.A."/>
            <person name="Otillar R.P."/>
            <person name="Pangilinan J."/>
            <person name="Peng Y."/>
            <person name="Rokas A."/>
            <person name="Rosa C.A."/>
            <person name="Scheuner C."/>
            <person name="Sibirny A.A."/>
            <person name="Slot J.C."/>
            <person name="Stielow J.B."/>
            <person name="Sun H."/>
            <person name="Kurtzman C.P."/>
            <person name="Blackwell M."/>
            <person name="Grigoriev I.V."/>
            <person name="Jeffries T.W."/>
        </authorList>
    </citation>
    <scope>NUCLEOTIDE SEQUENCE [LARGE SCALE GENOMIC DNA]</scope>
    <source>
        <strain evidence="2">NRRL Y-17324</strain>
    </source>
</reference>